<dbReference type="AlphaFoldDB" id="A0A074RM59"/>
<dbReference type="HOGENOM" id="CLU_124544_0_0_1"/>
<evidence type="ECO:0000313" key="1">
    <source>
        <dbReference type="EMBL" id="KEP47924.1"/>
    </source>
</evidence>
<comment type="caution">
    <text evidence="1">The sequence shown here is derived from an EMBL/GenBank/DDBJ whole genome shotgun (WGS) entry which is preliminary data.</text>
</comment>
<dbReference type="EMBL" id="AZST01000617">
    <property type="protein sequence ID" value="KEP47924.1"/>
    <property type="molecule type" value="Genomic_DNA"/>
</dbReference>
<accession>A0A074RM59</accession>
<sequence>MSLATLYNSLPGLEDASNAFKDRDVMFAKLAPLLAAYQLQFGVCLVHAHCALEEGEAMVANGTISRPVRGGPQYPERWLADGTPYEFNQEPTKAPPVELIRDFHAIVGKDTTLGLFYENNPPDGKVWLEYTRGRENIVELVDKDTLPNHFETGWIPGTDGPLKMTCSMVCVGTEEDHVKVHQTVDVSQVNSSSVPNLTNPQGN</sequence>
<evidence type="ECO:0000313" key="2">
    <source>
        <dbReference type="Proteomes" id="UP000027456"/>
    </source>
</evidence>
<dbReference type="OrthoDB" id="3222594at2759"/>
<keyword evidence="2" id="KW-1185">Reference proteome</keyword>
<protein>
    <submittedName>
        <fullName evidence="1">Uncharacterized protein</fullName>
    </submittedName>
</protein>
<gene>
    <name evidence="1" type="ORF">V565_139290</name>
</gene>
<name>A0A074RM59_9AGAM</name>
<organism evidence="1 2">
    <name type="scientific">Rhizoctonia solani 123E</name>
    <dbReference type="NCBI Taxonomy" id="1423351"/>
    <lineage>
        <taxon>Eukaryota</taxon>
        <taxon>Fungi</taxon>
        <taxon>Dikarya</taxon>
        <taxon>Basidiomycota</taxon>
        <taxon>Agaricomycotina</taxon>
        <taxon>Agaricomycetes</taxon>
        <taxon>Cantharellales</taxon>
        <taxon>Ceratobasidiaceae</taxon>
        <taxon>Rhizoctonia</taxon>
    </lineage>
</organism>
<dbReference type="Proteomes" id="UP000027456">
    <property type="component" value="Unassembled WGS sequence"/>
</dbReference>
<reference evidence="1 2" key="1">
    <citation type="submission" date="2013-12" db="EMBL/GenBank/DDBJ databases">
        <authorList>
            <person name="Cubeta M."/>
            <person name="Pakala S."/>
            <person name="Fedorova N."/>
            <person name="Thomas E."/>
            <person name="Dean R."/>
            <person name="Jabaji S."/>
            <person name="Neate S."/>
            <person name="Toda T."/>
            <person name="Tavantzis S."/>
            <person name="Vilgalys R."/>
            <person name="Bharathan N."/>
            <person name="Pakala S."/>
            <person name="Losada L.S."/>
            <person name="Zafar N."/>
            <person name="Nierman W."/>
        </authorList>
    </citation>
    <scope>NUCLEOTIDE SEQUENCE [LARGE SCALE GENOMIC DNA]</scope>
    <source>
        <strain evidence="1 2">123E</strain>
    </source>
</reference>
<proteinExistence type="predicted"/>